<evidence type="ECO:0000313" key="2">
    <source>
        <dbReference type="EMBL" id="SVP92351.1"/>
    </source>
</evidence>
<reference evidence="2" key="1">
    <citation type="submission" date="2018-07" db="EMBL/GenBank/DDBJ databases">
        <authorList>
            <person name="Quirk P.G."/>
            <person name="Krulwich T.A."/>
        </authorList>
    </citation>
    <scope>NUCLEOTIDE SEQUENCE</scope>
    <source>
        <strain evidence="2">Anand</strain>
    </source>
</reference>
<evidence type="ECO:0008006" key="3">
    <source>
        <dbReference type="Google" id="ProtNLM"/>
    </source>
</evidence>
<accession>A0A3B0N7Q4</accession>
<gene>
    <name evidence="1" type="ORF">TAT_000214400</name>
    <name evidence="2" type="ORF">TAV_000214400</name>
</gene>
<dbReference type="EMBL" id="UIVT01000002">
    <property type="protein sequence ID" value="SVP92192.1"/>
    <property type="molecule type" value="Genomic_DNA"/>
</dbReference>
<dbReference type="EMBL" id="UIVS01000002">
    <property type="protein sequence ID" value="SVP92351.1"/>
    <property type="molecule type" value="Genomic_DNA"/>
</dbReference>
<evidence type="ECO:0000313" key="1">
    <source>
        <dbReference type="EMBL" id="SVP92192.1"/>
    </source>
</evidence>
<dbReference type="VEuPathDB" id="PiroplasmaDB:TA11590"/>
<sequence>MDFEYRFHKIDKIVPFELKSVEDLYSFADSIINDPNSEIFNLLTSKEKDLELIEDLIHLIDELKYRSIKNLTQKYKDLIYLIVVKCLSQNSETQSSHLIQRLYKRGYSTNLADSVFKFYCNLVKENEPEEFEYSYSLGKSESSLLLCCSVLKYLSKFLYVDQCDGEFFICIDSYVYYNVVRRTISLMFGSYLNCGNCWNFNALSNLFHPLSRTNLPSFILYLVIDLLPELAKVTLLEHLSAYYSDYELIRTLHINQITQLSGCISRLLHSLVLTESTTSATKATYNTLSALLTKGITSGLSTLDPIMRLATIIVAESYSVFLYNNSFVNDESVLLKFDKEYKEYTPNTYHLAAYKSTLIVNPNFSKIKMKLSDVTNISNNPSKQPDNMENNINKTENKSDNMENETFLKLVFKDTPSINVQTVKGYVKDLYLKPPQHIVQCYERLLSKPARGDIDYENLITQPLDRQEDESVENKILRISQTLLYLPQIIKKKETMLERYSIPISELLLKLDDLDLYREKISEIVDKSRGKLVDESINNKNELAYQMEFVSKEPEKLILVSLALMTYQCPLNLSKFFSSHLFDNDFTLSIRITMLLCIQYTAIAFNKSIDVDTLTTKILNDTSAITNNIKNFELTSVADKLIRNSGIKTGENITLVPRYDVEISTSKFALSKTFVKRFNNESASLLMSSLSVFSRKKESERFPMEEDIVIGILETLIILVTSVSDEDILKDLKEMTCYFRTITMGQRLKNSIEVLSLMLESNTYQLT</sequence>
<name>A0A3B0N7Q4_THEAN</name>
<protein>
    <recommendedName>
        <fullName evidence="3">Telomere length regulation protein conserved domain-containing protein</fullName>
    </recommendedName>
</protein>
<organism evidence="2">
    <name type="scientific">Theileria annulata</name>
    <dbReference type="NCBI Taxonomy" id="5874"/>
    <lineage>
        <taxon>Eukaryota</taxon>
        <taxon>Sar</taxon>
        <taxon>Alveolata</taxon>
        <taxon>Apicomplexa</taxon>
        <taxon>Aconoidasida</taxon>
        <taxon>Piroplasmida</taxon>
        <taxon>Theileriidae</taxon>
        <taxon>Theileria</taxon>
    </lineage>
</organism>
<proteinExistence type="predicted"/>
<dbReference type="AlphaFoldDB" id="A0A3B0N7Q4"/>